<dbReference type="PANTHER" id="PTHR46391">
    <property type="entry name" value="BASIC LEUCINE ZIPPER 34"/>
    <property type="match status" value="1"/>
</dbReference>
<dbReference type="eggNOG" id="ENOG502SS2W">
    <property type="taxonomic scope" value="Eukaryota"/>
</dbReference>
<feature type="domain" description="BZIP" evidence="5">
    <location>
        <begin position="60"/>
        <end position="124"/>
    </location>
</feature>
<dbReference type="GO" id="GO:0003677">
    <property type="term" value="F:DNA binding"/>
    <property type="evidence" value="ECO:0007669"/>
    <property type="project" value="TreeGrafter"/>
</dbReference>
<dbReference type="EMBL" id="KE343674">
    <property type="protein sequence ID" value="EXB37961.1"/>
    <property type="molecule type" value="Genomic_DNA"/>
</dbReference>
<dbReference type="SMART" id="SM00338">
    <property type="entry name" value="BRLZ"/>
    <property type="match status" value="1"/>
</dbReference>
<evidence type="ECO:0000259" key="5">
    <source>
        <dbReference type="SMART" id="SM00338"/>
    </source>
</evidence>
<keyword evidence="7" id="KW-1185">Reference proteome</keyword>
<dbReference type="GO" id="GO:0003700">
    <property type="term" value="F:DNA-binding transcription factor activity"/>
    <property type="evidence" value="ECO:0007669"/>
    <property type="project" value="InterPro"/>
</dbReference>
<dbReference type="AlphaFoldDB" id="W9QT92"/>
<feature type="compositionally biased region" description="Polar residues" evidence="4">
    <location>
        <begin position="167"/>
        <end position="180"/>
    </location>
</feature>
<evidence type="ECO:0000313" key="6">
    <source>
        <dbReference type="EMBL" id="EXB37961.1"/>
    </source>
</evidence>
<evidence type="ECO:0000313" key="7">
    <source>
        <dbReference type="Proteomes" id="UP000030645"/>
    </source>
</evidence>
<evidence type="ECO:0000256" key="4">
    <source>
        <dbReference type="SAM" id="MobiDB-lite"/>
    </source>
</evidence>
<organism evidence="6 7">
    <name type="scientific">Morus notabilis</name>
    <dbReference type="NCBI Taxonomy" id="981085"/>
    <lineage>
        <taxon>Eukaryota</taxon>
        <taxon>Viridiplantae</taxon>
        <taxon>Streptophyta</taxon>
        <taxon>Embryophyta</taxon>
        <taxon>Tracheophyta</taxon>
        <taxon>Spermatophyta</taxon>
        <taxon>Magnoliopsida</taxon>
        <taxon>eudicotyledons</taxon>
        <taxon>Gunneridae</taxon>
        <taxon>Pentapetalae</taxon>
        <taxon>rosids</taxon>
        <taxon>fabids</taxon>
        <taxon>Rosales</taxon>
        <taxon>Moraceae</taxon>
        <taxon>Moreae</taxon>
        <taxon>Morus</taxon>
    </lineage>
</organism>
<dbReference type="GO" id="GO:0045893">
    <property type="term" value="P:positive regulation of DNA-templated transcription"/>
    <property type="evidence" value="ECO:0007669"/>
    <property type="project" value="TreeGrafter"/>
</dbReference>
<dbReference type="GO" id="GO:0005634">
    <property type="term" value="C:nucleus"/>
    <property type="evidence" value="ECO:0007669"/>
    <property type="project" value="TreeGrafter"/>
</dbReference>
<protein>
    <recommendedName>
        <fullName evidence="5">BZIP domain-containing protein</fullName>
    </recommendedName>
</protein>
<dbReference type="InterPro" id="IPR052483">
    <property type="entry name" value="bZIP_transcription_regulators"/>
</dbReference>
<dbReference type="InterPro" id="IPR004827">
    <property type="entry name" value="bZIP"/>
</dbReference>
<keyword evidence="1" id="KW-0805">Transcription regulation</keyword>
<keyword evidence="3" id="KW-0539">Nucleus</keyword>
<accession>W9QT92</accession>
<sequence length="190" mass="21648">MEGFDKIMELDGEISFIPESTPLMELSQGVQINPNNHSIPVPRPQESDDSGQNKPVLDPKAEAKRLRRNQASREYSQRHRLKQLQYINDLEAEAESLRAELEITPSRIEYTLSKNNMLRSENIAMKQKLSVVSGELLFKDAQAEELMNERDRLALLFENNCLSFSENSPMAGSSKRSISYLNRPPQKSPT</sequence>
<feature type="region of interest" description="Disordered" evidence="4">
    <location>
        <begin position="31"/>
        <end position="74"/>
    </location>
</feature>
<proteinExistence type="predicted"/>
<keyword evidence="2" id="KW-0804">Transcription</keyword>
<dbReference type="STRING" id="981085.W9QT92"/>
<feature type="region of interest" description="Disordered" evidence="4">
    <location>
        <begin position="167"/>
        <end position="190"/>
    </location>
</feature>
<evidence type="ECO:0000256" key="2">
    <source>
        <dbReference type="ARBA" id="ARBA00023163"/>
    </source>
</evidence>
<gene>
    <name evidence="6" type="ORF">L484_011684</name>
</gene>
<dbReference type="Proteomes" id="UP000030645">
    <property type="component" value="Unassembled WGS sequence"/>
</dbReference>
<reference evidence="7" key="1">
    <citation type="submission" date="2013-01" db="EMBL/GenBank/DDBJ databases">
        <title>Draft Genome Sequence of a Mulberry Tree, Morus notabilis C.K. Schneid.</title>
        <authorList>
            <person name="He N."/>
            <person name="Zhao S."/>
        </authorList>
    </citation>
    <scope>NUCLEOTIDE SEQUENCE</scope>
</reference>
<evidence type="ECO:0000256" key="1">
    <source>
        <dbReference type="ARBA" id="ARBA00023015"/>
    </source>
</evidence>
<dbReference type="PANTHER" id="PTHR46391:SF21">
    <property type="entry name" value="BZIP DOMAIN-CONTAINING PROTEIN"/>
    <property type="match status" value="1"/>
</dbReference>
<evidence type="ECO:0000256" key="3">
    <source>
        <dbReference type="ARBA" id="ARBA00023242"/>
    </source>
</evidence>
<name>W9QT92_9ROSA</name>